<dbReference type="EMBL" id="KL197935">
    <property type="protein sequence ID" value="KDQ48922.1"/>
    <property type="molecule type" value="Genomic_DNA"/>
</dbReference>
<feature type="region of interest" description="Disordered" evidence="1">
    <location>
        <begin position="245"/>
        <end position="270"/>
    </location>
</feature>
<keyword evidence="3" id="KW-1185">Reference proteome</keyword>
<protein>
    <submittedName>
        <fullName evidence="2">Uncharacterized protein</fullName>
    </submittedName>
</protein>
<gene>
    <name evidence="2" type="ORF">JAAARDRAFT_201314</name>
</gene>
<dbReference type="HOGENOM" id="CLU_959980_0_0_1"/>
<evidence type="ECO:0000313" key="2">
    <source>
        <dbReference type="EMBL" id="KDQ48922.1"/>
    </source>
</evidence>
<sequence length="310" mass="35145">MALQQYTVLGPKWPGAVSPGQLRTACKEIYDQFVIVDKGLTKINCSEFLGIEKDTINFDNSTFKDGHGAYVLAPDRYQHLFRFANYIHLSSRLWHELHGDYNGPELGAFASLGFYTSTVVQSFLDELRSAKSKGQLTPDWQSAMFDQFLVWEYFRMLHDKVQLQFWMESQEHPPDLNADVFTLDWEAFAKTNPVDYGTTNKGEDLQWWEELDNKQIVKTICHTIDNCCKGAAEASQAAPIEAAKVQDDQTQQELTEHSAVDPGLGTPAVTNPKEVINVNDIQEDQVAKPKKVPKRRITALKQIEVQTPAF</sequence>
<accession>A0A067PD59</accession>
<dbReference type="InParanoid" id="A0A067PD59"/>
<dbReference type="Proteomes" id="UP000027265">
    <property type="component" value="Unassembled WGS sequence"/>
</dbReference>
<evidence type="ECO:0000256" key="1">
    <source>
        <dbReference type="SAM" id="MobiDB-lite"/>
    </source>
</evidence>
<dbReference type="AlphaFoldDB" id="A0A067PD59"/>
<evidence type="ECO:0000313" key="3">
    <source>
        <dbReference type="Proteomes" id="UP000027265"/>
    </source>
</evidence>
<proteinExistence type="predicted"/>
<organism evidence="2 3">
    <name type="scientific">Jaapia argillacea MUCL 33604</name>
    <dbReference type="NCBI Taxonomy" id="933084"/>
    <lineage>
        <taxon>Eukaryota</taxon>
        <taxon>Fungi</taxon>
        <taxon>Dikarya</taxon>
        <taxon>Basidiomycota</taxon>
        <taxon>Agaricomycotina</taxon>
        <taxon>Agaricomycetes</taxon>
        <taxon>Agaricomycetidae</taxon>
        <taxon>Jaapiales</taxon>
        <taxon>Jaapiaceae</taxon>
        <taxon>Jaapia</taxon>
    </lineage>
</organism>
<name>A0A067PD59_9AGAM</name>
<reference evidence="3" key="1">
    <citation type="journal article" date="2014" name="Proc. Natl. Acad. Sci. U.S.A.">
        <title>Extensive sampling of basidiomycete genomes demonstrates inadequacy of the white-rot/brown-rot paradigm for wood decay fungi.</title>
        <authorList>
            <person name="Riley R."/>
            <person name="Salamov A.A."/>
            <person name="Brown D.W."/>
            <person name="Nagy L.G."/>
            <person name="Floudas D."/>
            <person name="Held B.W."/>
            <person name="Levasseur A."/>
            <person name="Lombard V."/>
            <person name="Morin E."/>
            <person name="Otillar R."/>
            <person name="Lindquist E.A."/>
            <person name="Sun H."/>
            <person name="LaButti K.M."/>
            <person name="Schmutz J."/>
            <person name="Jabbour D."/>
            <person name="Luo H."/>
            <person name="Baker S.E."/>
            <person name="Pisabarro A.G."/>
            <person name="Walton J.D."/>
            <person name="Blanchette R.A."/>
            <person name="Henrissat B."/>
            <person name="Martin F."/>
            <person name="Cullen D."/>
            <person name="Hibbett D.S."/>
            <person name="Grigoriev I.V."/>
        </authorList>
    </citation>
    <scope>NUCLEOTIDE SEQUENCE [LARGE SCALE GENOMIC DNA]</scope>
    <source>
        <strain evidence="3">MUCL 33604</strain>
    </source>
</reference>